<dbReference type="EMBL" id="KT072770">
    <property type="protein sequence ID" value="ALF35034.1"/>
    <property type="molecule type" value="Genomic_DNA"/>
</dbReference>
<gene>
    <name evidence="1" type="ORF">ICEValHN396_041</name>
</gene>
<dbReference type="AlphaFoldDB" id="A0A0N9DYM9"/>
<reference evidence="1" key="1">
    <citation type="journal article" date="2016" name="BMC Microbiol.">
        <title>Comparative genomic analysis of six new-found integrative conjugative elements (ICEs) in Vibrio alginolyticus.</title>
        <authorList>
            <person name="Luo P."/>
            <person name="He X."/>
            <person name="Wang Y."/>
            <person name="Liu Q."/>
            <person name="Hu C."/>
        </authorList>
    </citation>
    <scope>NUCLEOTIDE SEQUENCE</scope>
    <source>
        <strain evidence="1">HN396</strain>
    </source>
</reference>
<accession>A0A0N9DYM9</accession>
<sequence>MSATGVPPVGMGWISDLAVCQSEINEFATKAAKSAGRAQGNIEDQIRAINELIKGLEILTVLDSPQPENPQLHMQPIET</sequence>
<dbReference type="RefSeq" id="WP_213966099.1">
    <property type="nucleotide sequence ID" value="NZ_CP167874.1"/>
</dbReference>
<name>A0A0N9DYM9_VIBAL</name>
<organism evidence="1">
    <name type="scientific">Vibrio alginolyticus</name>
    <dbReference type="NCBI Taxonomy" id="663"/>
    <lineage>
        <taxon>Bacteria</taxon>
        <taxon>Pseudomonadati</taxon>
        <taxon>Pseudomonadota</taxon>
        <taxon>Gammaproteobacteria</taxon>
        <taxon>Vibrionales</taxon>
        <taxon>Vibrionaceae</taxon>
        <taxon>Vibrio</taxon>
    </lineage>
</organism>
<evidence type="ECO:0000313" key="1">
    <source>
        <dbReference type="EMBL" id="ALF35034.1"/>
    </source>
</evidence>
<proteinExistence type="predicted"/>
<protein>
    <submittedName>
        <fullName evidence="1">Uncharacterized protein</fullName>
    </submittedName>
</protein>